<keyword evidence="1" id="KW-0472">Membrane</keyword>
<accession>A0A009IRG0</accession>
<name>A0A009IRG0_ACIB9</name>
<gene>
    <name evidence="2" type="ORF">J512_1389</name>
</gene>
<dbReference type="AlphaFoldDB" id="A0A009IRG0"/>
<evidence type="ECO:0000256" key="1">
    <source>
        <dbReference type="SAM" id="Phobius"/>
    </source>
</evidence>
<protein>
    <submittedName>
        <fullName evidence="2">Putative membrane protein</fullName>
    </submittedName>
</protein>
<organism evidence="2 3">
    <name type="scientific">Acinetobacter baumannii (strain 1295743)</name>
    <dbReference type="NCBI Taxonomy" id="1310613"/>
    <lineage>
        <taxon>Bacteria</taxon>
        <taxon>Pseudomonadati</taxon>
        <taxon>Pseudomonadota</taxon>
        <taxon>Gammaproteobacteria</taxon>
        <taxon>Moraxellales</taxon>
        <taxon>Moraxellaceae</taxon>
        <taxon>Acinetobacter</taxon>
        <taxon>Acinetobacter calcoaceticus/baumannii complex</taxon>
    </lineage>
</organism>
<dbReference type="Proteomes" id="UP000020595">
    <property type="component" value="Unassembled WGS sequence"/>
</dbReference>
<keyword evidence="1" id="KW-1133">Transmembrane helix</keyword>
<evidence type="ECO:0000313" key="2">
    <source>
        <dbReference type="EMBL" id="EXB06428.1"/>
    </source>
</evidence>
<sequence length="38" mass="4109">MTHTIGNVPLYATHHGQGLILLSLTILACILWAYTANS</sequence>
<feature type="transmembrane region" description="Helical" evidence="1">
    <location>
        <begin position="16"/>
        <end position="34"/>
    </location>
</feature>
<comment type="caution">
    <text evidence="2">The sequence shown here is derived from an EMBL/GenBank/DDBJ whole genome shotgun (WGS) entry which is preliminary data.</text>
</comment>
<proteinExistence type="predicted"/>
<evidence type="ECO:0000313" key="3">
    <source>
        <dbReference type="Proteomes" id="UP000020595"/>
    </source>
</evidence>
<keyword evidence="1" id="KW-0812">Transmembrane</keyword>
<reference evidence="2 3" key="1">
    <citation type="submission" date="2014-02" db="EMBL/GenBank/DDBJ databases">
        <title>Comparative genomics and transcriptomics to identify genetic mechanisms underlying the emergence of carbapenem resistant Acinetobacter baumannii (CRAb).</title>
        <authorList>
            <person name="Harris A.D."/>
            <person name="Johnson K.J."/>
            <person name="George J."/>
            <person name="Shefchek K."/>
            <person name="Daugherty S.C."/>
            <person name="Parankush S."/>
            <person name="Sadzewicz L."/>
            <person name="Tallon L."/>
            <person name="Sengamalay N."/>
            <person name="Hazen T.H."/>
            <person name="Rasko D.A."/>
        </authorList>
    </citation>
    <scope>NUCLEOTIDE SEQUENCE [LARGE SCALE GENOMIC DNA]</scope>
    <source>
        <strain evidence="2 3">1295743</strain>
    </source>
</reference>
<dbReference type="EMBL" id="JEWH01000012">
    <property type="protein sequence ID" value="EXB06428.1"/>
    <property type="molecule type" value="Genomic_DNA"/>
</dbReference>